<accession>A0A4Y8A648</accession>
<evidence type="ECO:0000313" key="2">
    <source>
        <dbReference type="EMBL" id="MBB3971122.1"/>
    </source>
</evidence>
<comment type="caution">
    <text evidence="3">The sequence shown here is derived from an EMBL/GenBank/DDBJ whole genome shotgun (WGS) entry which is preliminary data.</text>
</comment>
<evidence type="ECO:0000313" key="5">
    <source>
        <dbReference type="Proteomes" id="UP000583101"/>
    </source>
</evidence>
<keyword evidence="1" id="KW-0812">Transmembrane</keyword>
<feature type="transmembrane region" description="Helical" evidence="1">
    <location>
        <begin position="64"/>
        <end position="84"/>
    </location>
</feature>
<dbReference type="AlphaFoldDB" id="A0A4Y8A648"/>
<keyword evidence="5" id="KW-1185">Reference proteome</keyword>
<keyword evidence="1" id="KW-0472">Membrane</keyword>
<proteinExistence type="predicted"/>
<keyword evidence="1" id="KW-1133">Transmembrane helix</keyword>
<organism evidence="3 4">
    <name type="scientific">Mucilaginibacter phyllosphaerae</name>
    <dbReference type="NCBI Taxonomy" id="1812349"/>
    <lineage>
        <taxon>Bacteria</taxon>
        <taxon>Pseudomonadati</taxon>
        <taxon>Bacteroidota</taxon>
        <taxon>Sphingobacteriia</taxon>
        <taxon>Sphingobacteriales</taxon>
        <taxon>Sphingobacteriaceae</taxon>
        <taxon>Mucilaginibacter</taxon>
    </lineage>
</organism>
<sequence>MIFANWIVGPHLIGLIFIIAGLIQKRYPPQEINSLYGYRTSRSMKDKQNWDEGNRYSTRMMIKCGVVLVITGAILTAGMMLIPISPEWRTGIKVILMLLCAFGTVIVLFRSTEKHLKQQFSDTL</sequence>
<dbReference type="InterPro" id="IPR025962">
    <property type="entry name" value="SdpI/YhfL"/>
</dbReference>
<dbReference type="EMBL" id="JACIEG010000008">
    <property type="protein sequence ID" value="MBB3971122.1"/>
    <property type="molecule type" value="Genomic_DNA"/>
</dbReference>
<reference evidence="3" key="2">
    <citation type="submission" date="2019-03" db="EMBL/GenBank/DDBJ databases">
        <authorList>
            <person name="Yan Y.-Q."/>
            <person name="Du Z.-J."/>
        </authorList>
    </citation>
    <scope>NUCLEOTIDE SEQUENCE</scope>
    <source>
        <strain evidence="3">PP-F2FG21</strain>
    </source>
</reference>
<feature type="transmembrane region" description="Helical" evidence="1">
    <location>
        <begin position="6"/>
        <end position="23"/>
    </location>
</feature>
<name>A0A4Y8A648_9SPHI</name>
<dbReference type="Pfam" id="PF13630">
    <property type="entry name" value="SdpI"/>
    <property type="match status" value="1"/>
</dbReference>
<dbReference type="OrthoDB" id="3173919at2"/>
<evidence type="ECO:0000313" key="4">
    <source>
        <dbReference type="Proteomes" id="UP000297248"/>
    </source>
</evidence>
<dbReference type="RefSeq" id="WP_134338076.1">
    <property type="nucleotide sequence ID" value="NZ_BMCZ01000008.1"/>
</dbReference>
<dbReference type="Proteomes" id="UP000297248">
    <property type="component" value="Unassembled WGS sequence"/>
</dbReference>
<gene>
    <name evidence="3" type="ORF">E2R65_19010</name>
    <name evidence="2" type="ORF">GGR35_003749</name>
</gene>
<evidence type="ECO:0000256" key="1">
    <source>
        <dbReference type="SAM" id="Phobius"/>
    </source>
</evidence>
<reference evidence="2 5" key="3">
    <citation type="submission" date="2020-08" db="EMBL/GenBank/DDBJ databases">
        <title>Genomic Encyclopedia of Type Strains, Phase IV (KMG-IV): sequencing the most valuable type-strain genomes for metagenomic binning, comparative biology and taxonomic classification.</title>
        <authorList>
            <person name="Goeker M."/>
        </authorList>
    </citation>
    <scope>NUCLEOTIDE SEQUENCE [LARGE SCALE GENOMIC DNA]</scope>
    <source>
        <strain evidence="2 5">DSM 100995</strain>
    </source>
</reference>
<dbReference type="EMBL" id="SNQG01000008">
    <property type="protein sequence ID" value="TEW63852.1"/>
    <property type="molecule type" value="Genomic_DNA"/>
</dbReference>
<evidence type="ECO:0000313" key="3">
    <source>
        <dbReference type="EMBL" id="TEW63852.1"/>
    </source>
</evidence>
<feature type="transmembrane region" description="Helical" evidence="1">
    <location>
        <begin position="90"/>
        <end position="109"/>
    </location>
</feature>
<reference evidence="3 4" key="1">
    <citation type="journal article" date="2016" name="Int. J. Syst. Evol. Microbiol.">
        <title>Proposal of Mucilaginibacter phyllosphaerae sp. nov. isolated from the phyllosphere of Galium album.</title>
        <authorList>
            <person name="Aydogan E.L."/>
            <person name="Busse H.J."/>
            <person name="Moser G."/>
            <person name="Muller C."/>
            <person name="Kampfer P."/>
            <person name="Glaeser S.P."/>
        </authorList>
    </citation>
    <scope>NUCLEOTIDE SEQUENCE [LARGE SCALE GENOMIC DNA]</scope>
    <source>
        <strain evidence="3 4">PP-F2FG21</strain>
    </source>
</reference>
<protein>
    <submittedName>
        <fullName evidence="2">Membrane protein</fullName>
    </submittedName>
    <submittedName>
        <fullName evidence="3">SdpI family protein</fullName>
    </submittedName>
</protein>
<dbReference type="Proteomes" id="UP000583101">
    <property type="component" value="Unassembled WGS sequence"/>
</dbReference>